<dbReference type="eggNOG" id="COG5635">
    <property type="taxonomic scope" value="Bacteria"/>
</dbReference>
<dbReference type="Proteomes" id="UP000007587">
    <property type="component" value="Chromosome"/>
</dbReference>
<dbReference type="KEGG" id="ccx:COCOR_01931"/>
<gene>
    <name evidence="2" type="ordered locus">COCOR_01931</name>
</gene>
<dbReference type="OrthoDB" id="5625870at2"/>
<feature type="domain" description="NACHT" evidence="1">
    <location>
        <begin position="325"/>
        <end position="469"/>
    </location>
</feature>
<dbReference type="SUPFAM" id="SSF52540">
    <property type="entry name" value="P-loop containing nucleoside triphosphate hydrolases"/>
    <property type="match status" value="1"/>
</dbReference>
<dbReference type="eggNOG" id="COG2103">
    <property type="taxonomic scope" value="Bacteria"/>
</dbReference>
<proteinExistence type="predicted"/>
<dbReference type="InterPro" id="IPR007111">
    <property type="entry name" value="NACHT_NTPase"/>
</dbReference>
<dbReference type="SUPFAM" id="SSF48371">
    <property type="entry name" value="ARM repeat"/>
    <property type="match status" value="1"/>
</dbReference>
<dbReference type="Pfam" id="PF05729">
    <property type="entry name" value="NACHT"/>
    <property type="match status" value="1"/>
</dbReference>
<reference evidence="3" key="2">
    <citation type="submission" date="2012-03" db="EMBL/GenBank/DDBJ databases">
        <title>Genome sequence of the fruiting myxobacterium Corallococcus coralloides DSM 2259.</title>
        <authorList>
            <person name="Huntley S."/>
            <person name="Zhang Y."/>
            <person name="Treuner-Lange A."/>
            <person name="Sensen C.W."/>
            <person name="Sogaard-Andersen L."/>
        </authorList>
    </citation>
    <scope>NUCLEOTIDE SEQUENCE [LARGE SCALE GENOMIC DNA]</scope>
    <source>
        <strain evidence="3">ATCC 25202 / DSM 2259 / NBRC 100086 / M2</strain>
    </source>
</reference>
<name>H8MG90_CORCM</name>
<sequence length="1359" mass="150843">MDRMENRSAGGRRSTTGGMAAGGGFAFQAKAIAYAAAHILAGVPLKWLEVEDGDVPVDLSVETGGPGDDFQLRLCGGIPVEVQCKSGLQPGKKLEGALGPIVHGLMGQPGMHAILMIDPGSHESLRRHLRDDLVRLRQGREDRVHEPTRKVLSALRSIQGVDLKVLERLHVETLESPEKIALPLLKQVVAAGREQDAWNALFTEAMNLIRLGGRRTKQAWHSFLASQPIPRSRDAVEIETAKSGYQEWLIQETRTLFIPGLGRELPISAAWLRLQARKIPTRVQLAVETFEKQLDAYRQWEQKGSNRPERSVDAAHLTEFGSRQVIIGGPGAGKSTLLRYVAHQKSREGQLVARVNLKLVALRMQQGDTFDHALRRVASDGSGVPAHMCEQMLAHPDLVLADGLDECGADALSIGDALRKWSHGHQDTALLLTTRPVGYEAERFADWLHLELLPLSQEEIANHARQLFQLVLPSERVEAAMQSLDQAVETHQAGSVAARNPLLLGFLVSLVSQDRLRGKRRVGLYQEIFRQAEQKVSREGTINASPEISISRHILEWAAWELQETPVITADELTKRLGAELARRLQVDPLQGEVRAERSLEFWERQRLIERLRAGSTEVYVFVHASFGEFAAARHWVRMLPESRAALVTRITRHQRWHEVLLLAAGLQPNAVIPDLLVLDDASDVVSYNAILAAKALDECEELPLELVKQTLEKLMPRLESSIPLLAFEAAEAVRPLARRIPDVIGAMALEWSDSASLPLRLSAHLLLIECGGAWATPSRVRHMVREVAHLSEAEWEQLICTGPNMSGRYVRGGVHLPRHFIDKSLTLLAGEEAHPEYDELITQLCLLERGSLSASYELFHRLDRTRFSAFFQRYAAFFAPLVVEVAERLNLTGGQEIEASPQSPLEWDILDFILRITPEPPPNVEGRADPSHAFALGRFVCGLGFSDELSLGDAAAFFLKHEDSTQKDLIGRASVVAFGIDPFQLRQEASALLGFARGPVSLTSAMEVMSVMRRIPELLVTPDWKRAAKIDLPGSTLVLALSHPSWVVSHSAARLLAHGAGGQNVPDLLEQRACRLREFKDENLVEQLLELGPRLWDSRRMAAILLRLLEPPVASTNSRLYVTLLGMYREDRSKDILECMLNGVESPDITVALRSAEALLGIAELLPADSFGVLVRATERWVQGEPQCERHTQARVEGRVCSECRIVWPHPKVPLLQLLLSKGLLDFDQGLRLIQSPDSEVQRIVATALVSEPTPERLTSLVRMGAEQKLPALVLDVVLALDASHLRKIRDELMGLLQSPWAALRRRMLEALSTAEWIGRDEALRLANSALRDSVLGVRNQAVLTLRCLDAQESEAKE</sequence>
<dbReference type="EMBL" id="CP003389">
    <property type="protein sequence ID" value="AFE04390.1"/>
    <property type="molecule type" value="Genomic_DNA"/>
</dbReference>
<protein>
    <submittedName>
        <fullName evidence="2">Signal transduction protein</fullName>
    </submittedName>
</protein>
<dbReference type="InterPro" id="IPR027417">
    <property type="entry name" value="P-loop_NTPase"/>
</dbReference>
<dbReference type="InParanoid" id="H8MG90"/>
<dbReference type="Gene3D" id="3.40.50.300">
    <property type="entry name" value="P-loop containing nucleotide triphosphate hydrolases"/>
    <property type="match status" value="1"/>
</dbReference>
<evidence type="ECO:0000313" key="3">
    <source>
        <dbReference type="Proteomes" id="UP000007587"/>
    </source>
</evidence>
<dbReference type="STRING" id="1144275.COCOR_01931"/>
<organism evidence="2 3">
    <name type="scientific">Corallococcus coralloides (strain ATCC 25202 / DSM 2259 / NBRC 100086 / M2)</name>
    <name type="common">Myxococcus coralloides</name>
    <dbReference type="NCBI Taxonomy" id="1144275"/>
    <lineage>
        <taxon>Bacteria</taxon>
        <taxon>Pseudomonadati</taxon>
        <taxon>Myxococcota</taxon>
        <taxon>Myxococcia</taxon>
        <taxon>Myxococcales</taxon>
        <taxon>Cystobacterineae</taxon>
        <taxon>Myxococcaceae</taxon>
        <taxon>Corallococcus</taxon>
    </lineage>
</organism>
<evidence type="ECO:0000313" key="2">
    <source>
        <dbReference type="EMBL" id="AFE04390.1"/>
    </source>
</evidence>
<accession>H8MG90</accession>
<evidence type="ECO:0000259" key="1">
    <source>
        <dbReference type="Pfam" id="PF05729"/>
    </source>
</evidence>
<dbReference type="HOGENOM" id="CLU_271026_0_0_7"/>
<reference evidence="2 3" key="1">
    <citation type="journal article" date="2012" name="J. Bacteriol.">
        <title>Complete Genome Sequence of the Fruiting Myxobacterium Corallococcus coralloides DSM 2259.</title>
        <authorList>
            <person name="Huntley S."/>
            <person name="Zhang Y."/>
            <person name="Treuner-Lange A."/>
            <person name="Kneip S."/>
            <person name="Sensen C.W."/>
            <person name="Sogaard-Andersen L."/>
        </authorList>
    </citation>
    <scope>NUCLEOTIDE SEQUENCE [LARGE SCALE GENOMIC DNA]</scope>
    <source>
        <strain evidence="3">ATCC 25202 / DSM 2259 / NBRC 100086 / M2</strain>
    </source>
</reference>
<dbReference type="InterPro" id="IPR016024">
    <property type="entry name" value="ARM-type_fold"/>
</dbReference>
<keyword evidence="3" id="KW-1185">Reference proteome</keyword>